<reference evidence="3" key="1">
    <citation type="submission" date="2017-05" db="EMBL/GenBank/DDBJ databases">
        <authorList>
            <person name="Barney B.M."/>
        </authorList>
    </citation>
    <scope>NUCLEOTIDE SEQUENCE [LARGE SCALE GENOMIC DNA]</scope>
    <source>
        <strain evidence="3">PSBB022</strain>
    </source>
</reference>
<gene>
    <name evidence="2" type="ORF">CBP51_16890</name>
</gene>
<feature type="transmembrane region" description="Helical" evidence="1">
    <location>
        <begin position="6"/>
        <end position="28"/>
    </location>
</feature>
<accession>A0A266Q4N4</accession>
<protein>
    <submittedName>
        <fullName evidence="2">Uncharacterized protein</fullName>
    </submittedName>
</protein>
<keyword evidence="1" id="KW-0812">Transmembrane</keyword>
<sequence>MDAVTVSAVIGAGSALAGVFLSQILSMLQARVERKHKQQALLREKLEDLAEHLVQTSRWMEAWFHQAVANRTKSQKASDDPLRSSEEARRVYVLSLLYFPRLLPESQRVMTALNTLHFLSDEPKINNEKLVQAAKDFAAAKKALEELIAEEAKKLTRL</sequence>
<comment type="caution">
    <text evidence="2">The sequence shown here is derived from an EMBL/GenBank/DDBJ whole genome shotgun (WGS) entry which is preliminary data.</text>
</comment>
<evidence type="ECO:0000313" key="3">
    <source>
        <dbReference type="Proteomes" id="UP000216101"/>
    </source>
</evidence>
<organism evidence="2 3">
    <name type="scientific">Cellvibrio mixtus</name>
    <dbReference type="NCBI Taxonomy" id="39650"/>
    <lineage>
        <taxon>Bacteria</taxon>
        <taxon>Pseudomonadati</taxon>
        <taxon>Pseudomonadota</taxon>
        <taxon>Gammaproteobacteria</taxon>
        <taxon>Cellvibrionales</taxon>
        <taxon>Cellvibrionaceae</taxon>
        <taxon>Cellvibrio</taxon>
    </lineage>
</organism>
<name>A0A266Q4N4_9GAMM</name>
<evidence type="ECO:0000313" key="2">
    <source>
        <dbReference type="EMBL" id="OZY84837.1"/>
    </source>
</evidence>
<evidence type="ECO:0000256" key="1">
    <source>
        <dbReference type="SAM" id="Phobius"/>
    </source>
</evidence>
<dbReference type="Proteomes" id="UP000216101">
    <property type="component" value="Unassembled WGS sequence"/>
</dbReference>
<dbReference type="RefSeq" id="WP_094985832.1">
    <property type="nucleotide sequence ID" value="NZ_NHNI01000002.1"/>
</dbReference>
<keyword evidence="3" id="KW-1185">Reference proteome</keyword>
<proteinExistence type="predicted"/>
<dbReference type="EMBL" id="NHNI01000002">
    <property type="protein sequence ID" value="OZY84837.1"/>
    <property type="molecule type" value="Genomic_DNA"/>
</dbReference>
<keyword evidence="1" id="KW-1133">Transmembrane helix</keyword>
<dbReference type="AlphaFoldDB" id="A0A266Q4N4"/>
<keyword evidence="1" id="KW-0472">Membrane</keyword>